<evidence type="ECO:0000313" key="7">
    <source>
        <dbReference type="Proteomes" id="UP001230005"/>
    </source>
</evidence>
<dbReference type="InterPro" id="IPR036759">
    <property type="entry name" value="TPK_catalytic_sf"/>
</dbReference>
<keyword evidence="2" id="KW-0547">Nucleotide-binding</keyword>
<dbReference type="InterPro" id="IPR007371">
    <property type="entry name" value="TPK_catalytic"/>
</dbReference>
<dbReference type="EMBL" id="JAUSUG010000015">
    <property type="protein sequence ID" value="MDQ0256238.1"/>
    <property type="molecule type" value="Genomic_DNA"/>
</dbReference>
<gene>
    <name evidence="6" type="ORF">J2S74_003656</name>
</gene>
<evidence type="ECO:0000256" key="4">
    <source>
        <dbReference type="ARBA" id="ARBA00022840"/>
    </source>
</evidence>
<keyword evidence="3" id="KW-0418">Kinase</keyword>
<organism evidence="6 7">
    <name type="scientific">Evansella vedderi</name>
    <dbReference type="NCBI Taxonomy" id="38282"/>
    <lineage>
        <taxon>Bacteria</taxon>
        <taxon>Bacillati</taxon>
        <taxon>Bacillota</taxon>
        <taxon>Bacilli</taxon>
        <taxon>Bacillales</taxon>
        <taxon>Bacillaceae</taxon>
        <taxon>Evansella</taxon>
    </lineage>
</organism>
<keyword evidence="7" id="KW-1185">Reference proteome</keyword>
<evidence type="ECO:0000259" key="5">
    <source>
        <dbReference type="Pfam" id="PF04263"/>
    </source>
</evidence>
<dbReference type="Proteomes" id="UP001230005">
    <property type="component" value="Unassembled WGS sequence"/>
</dbReference>
<dbReference type="SUPFAM" id="SSF63999">
    <property type="entry name" value="Thiamin pyrophosphokinase, catalytic domain"/>
    <property type="match status" value="1"/>
</dbReference>
<keyword evidence="1" id="KW-0808">Transferase</keyword>
<name>A0ABU0A0L6_9BACI</name>
<evidence type="ECO:0000256" key="2">
    <source>
        <dbReference type="ARBA" id="ARBA00022741"/>
    </source>
</evidence>
<protein>
    <submittedName>
        <fullName evidence="6">Membrane-anchored protein</fullName>
    </submittedName>
</protein>
<dbReference type="RefSeq" id="WP_307328047.1">
    <property type="nucleotide sequence ID" value="NZ_JAUSUG010000015.1"/>
</dbReference>
<proteinExistence type="predicted"/>
<reference evidence="6 7" key="1">
    <citation type="submission" date="2023-07" db="EMBL/GenBank/DDBJ databases">
        <title>Genomic Encyclopedia of Type Strains, Phase IV (KMG-IV): sequencing the most valuable type-strain genomes for metagenomic binning, comparative biology and taxonomic classification.</title>
        <authorList>
            <person name="Goeker M."/>
        </authorList>
    </citation>
    <scope>NUCLEOTIDE SEQUENCE [LARGE SCALE GENOMIC DNA]</scope>
    <source>
        <strain evidence="6 7">DSM 9768</strain>
    </source>
</reference>
<accession>A0ABU0A0L6</accession>
<dbReference type="NCBIfam" id="NF040608">
    <property type="entry name" value="division_SteA"/>
    <property type="match status" value="1"/>
</dbReference>
<dbReference type="InterPro" id="IPR047795">
    <property type="entry name" value="Put_SteA-like"/>
</dbReference>
<dbReference type="Pfam" id="PF04263">
    <property type="entry name" value="TPK_catalytic"/>
    <property type="match status" value="1"/>
</dbReference>
<evidence type="ECO:0000256" key="3">
    <source>
        <dbReference type="ARBA" id="ARBA00022777"/>
    </source>
</evidence>
<dbReference type="Gene3D" id="3.40.50.10240">
    <property type="entry name" value="Thiamin pyrophosphokinase, catalytic domain"/>
    <property type="match status" value="1"/>
</dbReference>
<evidence type="ECO:0000256" key="1">
    <source>
        <dbReference type="ARBA" id="ARBA00022679"/>
    </source>
</evidence>
<comment type="caution">
    <text evidence="6">The sequence shown here is derived from an EMBL/GenBank/DDBJ whole genome shotgun (WGS) entry which is preliminary data.</text>
</comment>
<keyword evidence="4" id="KW-0067">ATP-binding</keyword>
<sequence length="359" mass="40905">MESIELEGRAYYGRITKQLLHDIPPHSIIIIEHEDIDIVAAEDMVRKNVKGVINTRASMTGKLPRTGVSHLIDHGIPVYDLVSTMRYPLSEPTLIRIANSKAYFEIHNKWEVLGNIFPYTVQHVQEKSMEGNFQFNNLYRKFVTNSFHFANMELDTFIKAVEALPKLTDLEDQCTFVVARGPGVEEDLQIVRSYIKQKPCSIIAVDGASALLYHYNIKPDYIIGDMDSIPKEVFKYSCRYIAHSYMNGTSPGQERLKQLSIPCEAIPFPGLSEDLAIMLAYVSESEHIFTLGCRNSVVELVEKAREGMGSTLLTRMYAGERISDLKAVNHWLSIPNNLQMVREYMLENSLTEEYRVDES</sequence>
<feature type="domain" description="Thiamin pyrophosphokinase catalytic" evidence="5">
    <location>
        <begin position="201"/>
        <end position="238"/>
    </location>
</feature>
<evidence type="ECO:0000313" key="6">
    <source>
        <dbReference type="EMBL" id="MDQ0256238.1"/>
    </source>
</evidence>